<organism evidence="2 3">
    <name type="scientific">Apaloderma vittatum</name>
    <name type="common">Bar-tailed trogon</name>
    <dbReference type="NCBI Taxonomy" id="57397"/>
    <lineage>
        <taxon>Eukaryota</taxon>
        <taxon>Metazoa</taxon>
        <taxon>Chordata</taxon>
        <taxon>Craniata</taxon>
        <taxon>Vertebrata</taxon>
        <taxon>Euteleostomi</taxon>
        <taxon>Archelosauria</taxon>
        <taxon>Archosauria</taxon>
        <taxon>Dinosauria</taxon>
        <taxon>Saurischia</taxon>
        <taxon>Theropoda</taxon>
        <taxon>Coelurosauria</taxon>
        <taxon>Aves</taxon>
        <taxon>Neognathae</taxon>
        <taxon>Neoaves</taxon>
        <taxon>Telluraves</taxon>
        <taxon>Coraciimorphae</taxon>
        <taxon>Trogoniformes</taxon>
        <taxon>Trogonidae</taxon>
        <taxon>Apaloderma</taxon>
    </lineage>
</organism>
<keyword evidence="1" id="KW-1133">Transmembrane helix</keyword>
<evidence type="ECO:0000256" key="1">
    <source>
        <dbReference type="SAM" id="Phobius"/>
    </source>
</evidence>
<accession>A0A091NBB6</accession>
<dbReference type="Proteomes" id="UP000054244">
    <property type="component" value="Unassembled WGS sequence"/>
</dbReference>
<dbReference type="PANTHER" id="PTHR35255:SF1">
    <property type="entry name" value="TRANSMEMBRANE PROTEIN 71"/>
    <property type="match status" value="1"/>
</dbReference>
<proteinExistence type="predicted"/>
<name>A0A091NBB6_APAVI</name>
<dbReference type="Pfam" id="PF15121">
    <property type="entry name" value="TMEM71"/>
    <property type="match status" value="1"/>
</dbReference>
<feature type="transmembrane region" description="Helical" evidence="1">
    <location>
        <begin position="196"/>
        <end position="217"/>
    </location>
</feature>
<sequence>MYGISYLASTPGGSSAAFNGEHRHNLSQHIFPSCACAFLDNDPAYECCSLNPLMGSLSACRRSPRLLSNGYYVLTEDSFLSDEEGNITLTPSQTSVTYKENLVRVFRRRKKIRRSLASLFNLSASSSWLSSTALSNMDSSYADDPWPDGCSKLEAGQSDIESRTVRNVFSQVVALIMCFIISICTRYFMGRLSATLLLIILVFLLSQDAAVLSFFSLETFFKTTKF</sequence>
<feature type="transmembrane region" description="Helical" evidence="1">
    <location>
        <begin position="168"/>
        <end position="189"/>
    </location>
</feature>
<dbReference type="PANTHER" id="PTHR35255">
    <property type="entry name" value="TRANSMEMBRANE PROTEIN 71"/>
    <property type="match status" value="1"/>
</dbReference>
<feature type="non-terminal residue" evidence="2">
    <location>
        <position position="226"/>
    </location>
</feature>
<keyword evidence="1" id="KW-0472">Membrane</keyword>
<keyword evidence="1 2" id="KW-0812">Transmembrane</keyword>
<keyword evidence="3" id="KW-1185">Reference proteome</keyword>
<gene>
    <name evidence="2" type="ORF">N311_07892</name>
</gene>
<dbReference type="InterPro" id="IPR027975">
    <property type="entry name" value="TMEM71"/>
</dbReference>
<evidence type="ECO:0000313" key="2">
    <source>
        <dbReference type="EMBL" id="KFP86766.1"/>
    </source>
</evidence>
<evidence type="ECO:0000313" key="3">
    <source>
        <dbReference type="Proteomes" id="UP000054244"/>
    </source>
</evidence>
<reference evidence="2 3" key="1">
    <citation type="submission" date="2014-04" db="EMBL/GenBank/DDBJ databases">
        <title>Genome evolution of avian class.</title>
        <authorList>
            <person name="Zhang G."/>
            <person name="Li C."/>
        </authorList>
    </citation>
    <scope>NUCLEOTIDE SEQUENCE [LARGE SCALE GENOMIC DNA]</scope>
    <source>
        <strain evidence="2">BGI_N311</strain>
    </source>
</reference>
<dbReference type="AlphaFoldDB" id="A0A091NBB6"/>
<protein>
    <submittedName>
        <fullName evidence="2">Transmembrane protein 71</fullName>
    </submittedName>
</protein>
<dbReference type="EMBL" id="KL380167">
    <property type="protein sequence ID" value="KFP86766.1"/>
    <property type="molecule type" value="Genomic_DNA"/>
</dbReference>